<evidence type="ECO:0000256" key="4">
    <source>
        <dbReference type="ARBA" id="ARBA00022833"/>
    </source>
</evidence>
<keyword evidence="4" id="KW-0862">Zinc</keyword>
<protein>
    <recommendedName>
        <fullName evidence="11">Arf-GAP domain-containing protein</fullName>
    </recommendedName>
</protein>
<dbReference type="SMART" id="SM00239">
    <property type="entry name" value="C2"/>
    <property type="match status" value="1"/>
</dbReference>
<dbReference type="EnsemblPlants" id="Pp3c18_19560V3.6">
    <property type="protein sequence ID" value="Pp3c18_19560V3.6"/>
    <property type="gene ID" value="Pp3c18_19560"/>
</dbReference>
<dbReference type="AlphaFoldDB" id="A0A7I4BKU1"/>
<dbReference type="PROSITE" id="PS50004">
    <property type="entry name" value="C2"/>
    <property type="match status" value="1"/>
</dbReference>
<evidence type="ECO:0008006" key="11">
    <source>
        <dbReference type="Google" id="ProtNLM"/>
    </source>
</evidence>
<dbReference type="RefSeq" id="XP_073396650.1">
    <property type="nucleotide sequence ID" value="XM_073540549.1"/>
</dbReference>
<dbReference type="EMBL" id="ABEU02000018">
    <property type="status" value="NOT_ANNOTATED_CDS"/>
    <property type="molecule type" value="Genomic_DNA"/>
</dbReference>
<evidence type="ECO:0000256" key="2">
    <source>
        <dbReference type="ARBA" id="ARBA00022723"/>
    </source>
</evidence>
<dbReference type="InterPro" id="IPR037278">
    <property type="entry name" value="ARFGAP/RecO"/>
</dbReference>
<dbReference type="CDD" id="cd08204">
    <property type="entry name" value="ArfGap"/>
    <property type="match status" value="1"/>
</dbReference>
<evidence type="ECO:0000259" key="7">
    <source>
        <dbReference type="PROSITE" id="PS50004"/>
    </source>
</evidence>
<dbReference type="RefSeq" id="XP_024401751.1">
    <property type="nucleotide sequence ID" value="XM_024545983.2"/>
</dbReference>
<reference evidence="9 10" key="2">
    <citation type="journal article" date="2018" name="Plant J.">
        <title>The Physcomitrella patens chromosome-scale assembly reveals moss genome structure and evolution.</title>
        <authorList>
            <person name="Lang D."/>
            <person name="Ullrich K.K."/>
            <person name="Murat F."/>
            <person name="Fuchs J."/>
            <person name="Jenkins J."/>
            <person name="Haas F.B."/>
            <person name="Piednoel M."/>
            <person name="Gundlach H."/>
            <person name="Van Bel M."/>
            <person name="Meyberg R."/>
            <person name="Vives C."/>
            <person name="Morata J."/>
            <person name="Symeonidi A."/>
            <person name="Hiss M."/>
            <person name="Muchero W."/>
            <person name="Kamisugi Y."/>
            <person name="Saleh O."/>
            <person name="Blanc G."/>
            <person name="Decker E.L."/>
            <person name="van Gessel N."/>
            <person name="Grimwood J."/>
            <person name="Hayes R.D."/>
            <person name="Graham S.W."/>
            <person name="Gunter L.E."/>
            <person name="McDaniel S.F."/>
            <person name="Hoernstein S.N.W."/>
            <person name="Larsson A."/>
            <person name="Li F.W."/>
            <person name="Perroud P.F."/>
            <person name="Phillips J."/>
            <person name="Ranjan P."/>
            <person name="Rokshar D.S."/>
            <person name="Rothfels C.J."/>
            <person name="Schneider L."/>
            <person name="Shu S."/>
            <person name="Stevenson D.W."/>
            <person name="Thummler F."/>
            <person name="Tillich M."/>
            <person name="Villarreal Aguilar J.C."/>
            <person name="Widiez T."/>
            <person name="Wong G.K."/>
            <person name="Wymore A."/>
            <person name="Zhang Y."/>
            <person name="Zimmer A.D."/>
            <person name="Quatrano R.S."/>
            <person name="Mayer K.F.X."/>
            <person name="Goodstein D."/>
            <person name="Casacuberta J.M."/>
            <person name="Vandepoele K."/>
            <person name="Reski R."/>
            <person name="Cuming A.C."/>
            <person name="Tuskan G.A."/>
            <person name="Maumus F."/>
            <person name="Salse J."/>
            <person name="Schmutz J."/>
            <person name="Rensing S.A."/>
        </authorList>
    </citation>
    <scope>NUCLEOTIDE SEQUENCE [LARGE SCALE GENOMIC DNA]</scope>
    <source>
        <strain evidence="9 10">cv. Gransden 2004</strain>
    </source>
</reference>
<evidence type="ECO:0000313" key="10">
    <source>
        <dbReference type="Proteomes" id="UP000006727"/>
    </source>
</evidence>
<dbReference type="RefSeq" id="XP_024401752.1">
    <property type="nucleotide sequence ID" value="XM_024545984.2"/>
</dbReference>
<dbReference type="CDD" id="cd04038">
    <property type="entry name" value="C2_ArfGAP"/>
    <property type="match status" value="1"/>
</dbReference>
<keyword evidence="10" id="KW-1185">Reference proteome</keyword>
<evidence type="ECO:0000259" key="8">
    <source>
        <dbReference type="PROSITE" id="PS50115"/>
    </source>
</evidence>
<dbReference type="Gramene" id="Pp3c18_19560V3.5">
    <property type="protein sequence ID" value="Pp3c18_19560V3.5"/>
    <property type="gene ID" value="Pp3c18_19560"/>
</dbReference>
<feature type="region of interest" description="Disordered" evidence="6">
    <location>
        <begin position="123"/>
        <end position="165"/>
    </location>
</feature>
<dbReference type="InterPro" id="IPR044518">
    <property type="entry name" value="ARF_GAP_AGD11/12/13"/>
</dbReference>
<dbReference type="SMART" id="SM00105">
    <property type="entry name" value="ArfGap"/>
    <property type="match status" value="1"/>
</dbReference>
<dbReference type="InterPro" id="IPR038508">
    <property type="entry name" value="ArfGAP_dom_sf"/>
</dbReference>
<feature type="domain" description="Arf-GAP" evidence="8">
    <location>
        <begin position="1"/>
        <end position="126"/>
    </location>
</feature>
<keyword evidence="2" id="KW-0479">Metal-binding</keyword>
<dbReference type="PROSITE" id="PS50115">
    <property type="entry name" value="ARFGAP"/>
    <property type="match status" value="1"/>
</dbReference>
<gene>
    <name evidence="9" type="primary">LOC112294960</name>
</gene>
<dbReference type="GeneID" id="112294960"/>
<dbReference type="EnsemblPlants" id="Pp3c18_19560V3.5">
    <property type="protein sequence ID" value="Pp3c18_19560V3.5"/>
    <property type="gene ID" value="Pp3c18_19560"/>
</dbReference>
<dbReference type="Gene3D" id="2.60.40.150">
    <property type="entry name" value="C2 domain"/>
    <property type="match status" value="1"/>
</dbReference>
<dbReference type="InterPro" id="IPR001164">
    <property type="entry name" value="ArfGAP_dom"/>
</dbReference>
<sequence length="377" mass="41431">MNRLKKLRQQPDNRICADCGAPDPKWASTSIGVFLCIKCSGVHRSLGVHISKVVSVTLDDWSDEQVDLMEAIGGNASANSVYEACMPSDVRKPSPDASVDERSEFIRRKYEDQEFLKPNLRMKSQPTSRARTITSQVDNPSAPSNMGSMNTNRDSTYSSSTNSMNSNRDSLGLSHCGNVSGRFSNLRISSACAPSRKGGDLVSRTISNPSTAGMVEFLGMLKVRIVRGTNLAVRDLLSSDPYVVATLGAQTAKTKVVNRNLNPVWNEELMFSVPSPPQPLKLQVFDHDVLSADDSMGEAAIDLEPLILAAQMHQGMFEEFGCEQIGKWLATDDNALVKDSNIEVIDRQIKQDVHLKLQNVERGQIEVSLEWVPLSGF</sequence>
<dbReference type="RefSeq" id="XP_024401750.1">
    <property type="nucleotide sequence ID" value="XM_024545982.2"/>
</dbReference>
<proteinExistence type="predicted"/>
<dbReference type="GO" id="GO:0005543">
    <property type="term" value="F:phospholipid binding"/>
    <property type="evidence" value="ECO:0007669"/>
    <property type="project" value="InterPro"/>
</dbReference>
<evidence type="ECO:0000256" key="5">
    <source>
        <dbReference type="PROSITE-ProRule" id="PRU00288"/>
    </source>
</evidence>
<dbReference type="Pfam" id="PF01412">
    <property type="entry name" value="ArfGap"/>
    <property type="match status" value="1"/>
</dbReference>
<dbReference type="OMA" id="HKYELQE"/>
<feature type="compositionally biased region" description="Low complexity" evidence="6">
    <location>
        <begin position="150"/>
        <end position="165"/>
    </location>
</feature>
<dbReference type="Proteomes" id="UP000006727">
    <property type="component" value="Chromosome 18"/>
</dbReference>
<dbReference type="Gramene" id="Pp3c18_19560V3.6">
    <property type="protein sequence ID" value="Pp3c18_19560V3.6"/>
    <property type="gene ID" value="Pp3c18_19560"/>
</dbReference>
<dbReference type="Pfam" id="PF00168">
    <property type="entry name" value="C2"/>
    <property type="match status" value="1"/>
</dbReference>
<dbReference type="GO" id="GO:0008270">
    <property type="term" value="F:zinc ion binding"/>
    <property type="evidence" value="ECO:0007669"/>
    <property type="project" value="UniProtKB-KW"/>
</dbReference>
<dbReference type="InterPro" id="IPR035892">
    <property type="entry name" value="C2_domain_sf"/>
</dbReference>
<dbReference type="GO" id="GO:0005096">
    <property type="term" value="F:GTPase activator activity"/>
    <property type="evidence" value="ECO:0007669"/>
    <property type="project" value="UniProtKB-KW"/>
</dbReference>
<dbReference type="KEGG" id="ppp:112294960"/>
<feature type="domain" description="C2" evidence="7">
    <location>
        <begin position="197"/>
        <end position="317"/>
    </location>
</feature>
<dbReference type="OrthoDB" id="73919at2759"/>
<dbReference type="EnsemblPlants" id="Pp3c18_19560V3.3">
    <property type="protein sequence ID" value="Pp3c18_19560V3.3"/>
    <property type="gene ID" value="Pp3c18_19560"/>
</dbReference>
<evidence type="ECO:0000256" key="3">
    <source>
        <dbReference type="ARBA" id="ARBA00022771"/>
    </source>
</evidence>
<accession>A0A7I4BKU1</accession>
<dbReference type="PANTHER" id="PTHR46220:SF1">
    <property type="entry name" value="ADP-RIBOSYLATION FACTOR GTPASE-ACTIVATING PROTEIN AGD12"/>
    <property type="match status" value="1"/>
</dbReference>
<evidence type="ECO:0000256" key="1">
    <source>
        <dbReference type="ARBA" id="ARBA00022468"/>
    </source>
</evidence>
<keyword evidence="1" id="KW-0343">GTPase activation</keyword>
<evidence type="ECO:0000313" key="9">
    <source>
        <dbReference type="EnsemblPlants" id="Pp3c18_19560V3.3"/>
    </source>
</evidence>
<keyword evidence="3 5" id="KW-0863">Zinc-finger</keyword>
<name>A0A7I4BKU1_PHYPA</name>
<organism evidence="9 10">
    <name type="scientific">Physcomitrium patens</name>
    <name type="common">Spreading-leaved earth moss</name>
    <name type="synonym">Physcomitrella patens</name>
    <dbReference type="NCBI Taxonomy" id="3218"/>
    <lineage>
        <taxon>Eukaryota</taxon>
        <taxon>Viridiplantae</taxon>
        <taxon>Streptophyta</taxon>
        <taxon>Embryophyta</taxon>
        <taxon>Bryophyta</taxon>
        <taxon>Bryophytina</taxon>
        <taxon>Bryopsida</taxon>
        <taxon>Funariidae</taxon>
        <taxon>Funariales</taxon>
        <taxon>Funariaceae</taxon>
        <taxon>Physcomitrium</taxon>
    </lineage>
</organism>
<dbReference type="Gene3D" id="1.10.220.150">
    <property type="entry name" value="Arf GTPase activating protein"/>
    <property type="match status" value="1"/>
</dbReference>
<evidence type="ECO:0000256" key="6">
    <source>
        <dbReference type="SAM" id="MobiDB-lite"/>
    </source>
</evidence>
<dbReference type="Gramene" id="Pp3c18_19560V3.4">
    <property type="protein sequence ID" value="Pp3c18_19560V3.4"/>
    <property type="gene ID" value="Pp3c18_19560"/>
</dbReference>
<dbReference type="FunFam" id="1.10.220.150:FF:000009">
    <property type="entry name" value="stromal membrane-associated protein 1 isoform X1"/>
    <property type="match status" value="1"/>
</dbReference>
<dbReference type="PANTHER" id="PTHR46220">
    <property type="entry name" value="ADP-RIBOSYLATION FACTOR GTPASE-ACTIVATING PROTEIN AGD12"/>
    <property type="match status" value="1"/>
</dbReference>
<dbReference type="SUPFAM" id="SSF49562">
    <property type="entry name" value="C2 domain (Calcium/lipid-binding domain, CaLB)"/>
    <property type="match status" value="1"/>
</dbReference>
<dbReference type="EnsemblPlants" id="Pp3c18_19560V3.4">
    <property type="protein sequence ID" value="Pp3c18_19560V3.4"/>
    <property type="gene ID" value="Pp3c18_19560"/>
</dbReference>
<dbReference type="SUPFAM" id="SSF57863">
    <property type="entry name" value="ArfGap/RecO-like zinc finger"/>
    <property type="match status" value="1"/>
</dbReference>
<dbReference type="Gramene" id="Pp3c18_19560V3.3">
    <property type="protein sequence ID" value="Pp3c18_19560V3.3"/>
    <property type="gene ID" value="Pp3c18_19560"/>
</dbReference>
<dbReference type="InterPro" id="IPR000008">
    <property type="entry name" value="C2_dom"/>
</dbReference>
<feature type="compositionally biased region" description="Polar residues" evidence="6">
    <location>
        <begin position="123"/>
        <end position="149"/>
    </location>
</feature>
<reference evidence="9" key="3">
    <citation type="submission" date="2020-12" db="UniProtKB">
        <authorList>
            <consortium name="EnsemblPlants"/>
        </authorList>
    </citation>
    <scope>IDENTIFICATION</scope>
</reference>
<dbReference type="RefSeq" id="XP_024401749.1">
    <property type="nucleotide sequence ID" value="XM_024545981.2"/>
</dbReference>
<reference evidence="9 10" key="1">
    <citation type="journal article" date="2008" name="Science">
        <title>The Physcomitrella genome reveals evolutionary insights into the conquest of land by plants.</title>
        <authorList>
            <person name="Rensing S."/>
            <person name="Lang D."/>
            <person name="Zimmer A."/>
            <person name="Terry A."/>
            <person name="Salamov A."/>
            <person name="Shapiro H."/>
            <person name="Nishiyama T."/>
            <person name="Perroud P.-F."/>
            <person name="Lindquist E."/>
            <person name="Kamisugi Y."/>
            <person name="Tanahashi T."/>
            <person name="Sakakibara K."/>
            <person name="Fujita T."/>
            <person name="Oishi K."/>
            <person name="Shin-I T."/>
            <person name="Kuroki Y."/>
            <person name="Toyoda A."/>
            <person name="Suzuki Y."/>
            <person name="Hashimoto A."/>
            <person name="Yamaguchi K."/>
            <person name="Sugano A."/>
            <person name="Kohara Y."/>
            <person name="Fujiyama A."/>
            <person name="Anterola A."/>
            <person name="Aoki S."/>
            <person name="Ashton N."/>
            <person name="Barbazuk W.B."/>
            <person name="Barker E."/>
            <person name="Bennetzen J."/>
            <person name="Bezanilla M."/>
            <person name="Blankenship R."/>
            <person name="Cho S.H."/>
            <person name="Dutcher S."/>
            <person name="Estelle M."/>
            <person name="Fawcett J.A."/>
            <person name="Gundlach H."/>
            <person name="Hanada K."/>
            <person name="Heyl A."/>
            <person name="Hicks K.A."/>
            <person name="Hugh J."/>
            <person name="Lohr M."/>
            <person name="Mayer K."/>
            <person name="Melkozernov A."/>
            <person name="Murata T."/>
            <person name="Nelson D."/>
            <person name="Pils B."/>
            <person name="Prigge M."/>
            <person name="Reiss B."/>
            <person name="Renner T."/>
            <person name="Rombauts S."/>
            <person name="Rushton P."/>
            <person name="Sanderfoot A."/>
            <person name="Schween G."/>
            <person name="Shiu S.-H."/>
            <person name="Stueber K."/>
            <person name="Theodoulou F.L."/>
            <person name="Tu H."/>
            <person name="Van de Peer Y."/>
            <person name="Verrier P.J."/>
            <person name="Waters E."/>
            <person name="Wood A."/>
            <person name="Yang L."/>
            <person name="Cove D."/>
            <person name="Cuming A."/>
            <person name="Hasebe M."/>
            <person name="Lucas S."/>
            <person name="Mishler D.B."/>
            <person name="Reski R."/>
            <person name="Grigoriev I."/>
            <person name="Quatrano R.S."/>
            <person name="Boore J.L."/>
        </authorList>
    </citation>
    <scope>NUCLEOTIDE SEQUENCE [LARGE SCALE GENOMIC DNA]</scope>
    <source>
        <strain evidence="9 10">cv. Gransden 2004</strain>
    </source>
</reference>
<dbReference type="PRINTS" id="PR00405">
    <property type="entry name" value="REVINTRACTNG"/>
</dbReference>